<dbReference type="Pfam" id="PF04932">
    <property type="entry name" value="Wzy_C"/>
    <property type="match status" value="1"/>
</dbReference>
<feature type="transmembrane region" description="Helical" evidence="5">
    <location>
        <begin position="388"/>
        <end position="411"/>
    </location>
</feature>
<feature type="transmembrane region" description="Helical" evidence="5">
    <location>
        <begin position="143"/>
        <end position="161"/>
    </location>
</feature>
<evidence type="ECO:0000256" key="4">
    <source>
        <dbReference type="ARBA" id="ARBA00023136"/>
    </source>
</evidence>
<evidence type="ECO:0000313" key="8">
    <source>
        <dbReference type="Proteomes" id="UP001302257"/>
    </source>
</evidence>
<sequence>MSEIDTVLRSWPLLAGAMLFALALVLGFASFVHLGSNTRMELLGVYFVGVPLAMATAVILGGRDLTRMADSPFEIDLSAAESGNWISRGLTLLCLGIAAERLVRYYLKKDYRHAKGKGLVWAALFYILGSNMMPALLGTARGFTHQTLYALPIFMAIFAYAQGETVQILRWTRNTLLGFLALSLLWLAINPTLVAETNYRAGIIPGATLRFYGFATHPNTLAPLCLVLLGCLRLQPFARTSLNALSWAVAGLALALTQSKTSFFLVGLALLYFWYFDSKRLLVARGSMHYQRWSLKLVTLAVGGAAAIAAFVLYSSLSGGSIGDRLADFFDNNQFGTLTGRTQIWTATFQALADNPAFGYGPGLWGIEFRNKTGLQFTHAHNQYIQTLGSAGIVGLVTLIIYLAAFGLFAWRANRCTRGVSIGLFLFIVFRGITEVPLKMDNPFQSEFLTQMFLLALCVGSFPAPPASEATVRCAEPECASTPS</sequence>
<evidence type="ECO:0000256" key="1">
    <source>
        <dbReference type="ARBA" id="ARBA00004141"/>
    </source>
</evidence>
<evidence type="ECO:0000256" key="2">
    <source>
        <dbReference type="ARBA" id="ARBA00022692"/>
    </source>
</evidence>
<feature type="transmembrane region" description="Helical" evidence="5">
    <location>
        <begin position="173"/>
        <end position="189"/>
    </location>
</feature>
<organism evidence="7 8">
    <name type="scientific">Rhodoferax mekongensis</name>
    <dbReference type="NCBI Taxonomy" id="3068341"/>
    <lineage>
        <taxon>Bacteria</taxon>
        <taxon>Pseudomonadati</taxon>
        <taxon>Pseudomonadota</taxon>
        <taxon>Betaproteobacteria</taxon>
        <taxon>Burkholderiales</taxon>
        <taxon>Comamonadaceae</taxon>
        <taxon>Rhodoferax</taxon>
    </lineage>
</organism>
<dbReference type="InterPro" id="IPR051533">
    <property type="entry name" value="WaaL-like"/>
</dbReference>
<comment type="subcellular location">
    <subcellularLocation>
        <location evidence="1">Membrane</location>
        <topology evidence="1">Multi-pass membrane protein</topology>
    </subcellularLocation>
</comment>
<feature type="domain" description="O-antigen ligase-related" evidence="6">
    <location>
        <begin position="249"/>
        <end position="399"/>
    </location>
</feature>
<evidence type="ECO:0000256" key="3">
    <source>
        <dbReference type="ARBA" id="ARBA00022989"/>
    </source>
</evidence>
<feature type="transmembrane region" description="Helical" evidence="5">
    <location>
        <begin position="244"/>
        <end position="275"/>
    </location>
</feature>
<protein>
    <submittedName>
        <fullName evidence="7">O-antigen ligase family protein</fullName>
    </submittedName>
</protein>
<keyword evidence="4 5" id="KW-0472">Membrane</keyword>
<dbReference type="InterPro" id="IPR007016">
    <property type="entry name" value="O-antigen_ligase-rel_domated"/>
</dbReference>
<dbReference type="EMBL" id="CP132507">
    <property type="protein sequence ID" value="WNO06254.1"/>
    <property type="molecule type" value="Genomic_DNA"/>
</dbReference>
<gene>
    <name evidence="7" type="ORF">RAN89_07450</name>
</gene>
<keyword evidence="7" id="KW-0436">Ligase</keyword>
<keyword evidence="8" id="KW-1185">Reference proteome</keyword>
<dbReference type="PANTHER" id="PTHR37422:SF13">
    <property type="entry name" value="LIPOPOLYSACCHARIDE BIOSYNTHESIS PROTEIN PA4999-RELATED"/>
    <property type="match status" value="1"/>
</dbReference>
<evidence type="ECO:0000256" key="5">
    <source>
        <dbReference type="SAM" id="Phobius"/>
    </source>
</evidence>
<dbReference type="GO" id="GO:0016874">
    <property type="term" value="F:ligase activity"/>
    <property type="evidence" value="ECO:0007669"/>
    <property type="project" value="UniProtKB-KW"/>
</dbReference>
<feature type="transmembrane region" description="Helical" evidence="5">
    <location>
        <begin position="44"/>
        <end position="65"/>
    </location>
</feature>
<accession>A0ABZ0B2V1</accession>
<reference evidence="7 8" key="1">
    <citation type="submission" date="2023-08" db="EMBL/GenBank/DDBJ databases">
        <title>Rhodoferax potami sp. nov. and Rhodoferax mekongensis sp. nov., isolated from the Mekong River in Thailand.</title>
        <authorList>
            <person name="Kitikhun S."/>
            <person name="Charoenyingcharoen P."/>
            <person name="Siriarchawattana P."/>
            <person name="Likhitrattanapisal S."/>
            <person name="Nilsakha T."/>
            <person name="Chanpet A."/>
            <person name="Rattanawaree P."/>
            <person name="Ingsriswang S."/>
        </authorList>
    </citation>
    <scope>NUCLEOTIDE SEQUENCE [LARGE SCALE GENOMIC DNA]</scope>
    <source>
        <strain evidence="7 8">TBRC 17307</strain>
    </source>
</reference>
<proteinExistence type="predicted"/>
<feature type="transmembrane region" description="Helical" evidence="5">
    <location>
        <begin position="119"/>
        <end position="137"/>
    </location>
</feature>
<dbReference type="Proteomes" id="UP001302257">
    <property type="component" value="Chromosome"/>
</dbReference>
<feature type="transmembrane region" description="Helical" evidence="5">
    <location>
        <begin position="295"/>
        <end position="317"/>
    </location>
</feature>
<dbReference type="RefSeq" id="WP_313868967.1">
    <property type="nucleotide sequence ID" value="NZ_CP132507.1"/>
</dbReference>
<name>A0ABZ0B2V1_9BURK</name>
<dbReference type="PANTHER" id="PTHR37422">
    <property type="entry name" value="TEICHURONIC ACID BIOSYNTHESIS PROTEIN TUAE"/>
    <property type="match status" value="1"/>
</dbReference>
<keyword evidence="2 5" id="KW-0812">Transmembrane</keyword>
<feature type="transmembrane region" description="Helical" evidence="5">
    <location>
        <begin position="417"/>
        <end position="434"/>
    </location>
</feature>
<evidence type="ECO:0000259" key="6">
    <source>
        <dbReference type="Pfam" id="PF04932"/>
    </source>
</evidence>
<feature type="transmembrane region" description="Helical" evidence="5">
    <location>
        <begin position="12"/>
        <end position="32"/>
    </location>
</feature>
<keyword evidence="3 5" id="KW-1133">Transmembrane helix</keyword>
<evidence type="ECO:0000313" key="7">
    <source>
        <dbReference type="EMBL" id="WNO06254.1"/>
    </source>
</evidence>